<dbReference type="PROSITE" id="PS51186">
    <property type="entry name" value="GNAT"/>
    <property type="match status" value="1"/>
</dbReference>
<evidence type="ECO:0000313" key="3">
    <source>
        <dbReference type="Proteomes" id="UP000250197"/>
    </source>
</evidence>
<feature type="domain" description="N-acetyltransferase" evidence="1">
    <location>
        <begin position="8"/>
        <end position="155"/>
    </location>
</feature>
<reference evidence="2 3" key="1">
    <citation type="submission" date="2017-05" db="EMBL/GenBank/DDBJ databases">
        <title>Complete genome sequence of Corynebacterium striatum KC-Na-1 isolated from Neophocaena asiaeorientalis in Korea.</title>
        <authorList>
            <person name="Kim J.H."/>
            <person name="Lee K."/>
        </authorList>
    </citation>
    <scope>NUCLEOTIDE SEQUENCE [LARGE SCALE GENOMIC DNA]</scope>
    <source>
        <strain evidence="2 3">KC-Na-01</strain>
    </source>
</reference>
<dbReference type="InterPro" id="IPR000182">
    <property type="entry name" value="GNAT_dom"/>
</dbReference>
<dbReference type="RefSeq" id="WP_086890659.1">
    <property type="nucleotide sequence ID" value="NZ_CP021252.1"/>
</dbReference>
<dbReference type="Pfam" id="PF13673">
    <property type="entry name" value="Acetyltransf_10"/>
    <property type="match status" value="1"/>
</dbReference>
<dbReference type="Proteomes" id="UP000250197">
    <property type="component" value="Chromosome"/>
</dbReference>
<keyword evidence="2" id="KW-0808">Transferase</keyword>
<sequence>MTYTLSAAPIAHMNPLDVHAIYKLRVDVFVHEQQCPYAEIDDTDALDSTVHILAIDDETQQLAGTARVFPSRVEGESVAQFGRFVLAKSARGNGLGNQIMEAALEYAAAAFTTQPVYLEAQAPLVDYYSAYGFEVCGELFDDEGIPHQPMILRRNPRRD</sequence>
<dbReference type="AlphaFoldDB" id="A0A2Z2J1S2"/>
<dbReference type="EMBL" id="CP021252">
    <property type="protein sequence ID" value="ART20491.1"/>
    <property type="molecule type" value="Genomic_DNA"/>
</dbReference>
<dbReference type="Gene3D" id="3.40.630.30">
    <property type="match status" value="1"/>
</dbReference>
<dbReference type="SUPFAM" id="SSF55729">
    <property type="entry name" value="Acyl-CoA N-acyltransferases (Nat)"/>
    <property type="match status" value="1"/>
</dbReference>
<evidence type="ECO:0000313" key="2">
    <source>
        <dbReference type="EMBL" id="ART20491.1"/>
    </source>
</evidence>
<proteinExistence type="predicted"/>
<evidence type="ECO:0000259" key="1">
    <source>
        <dbReference type="PROSITE" id="PS51186"/>
    </source>
</evidence>
<dbReference type="InterPro" id="IPR016181">
    <property type="entry name" value="Acyl_CoA_acyltransferase"/>
</dbReference>
<name>A0A2Z2J1S2_CORST</name>
<dbReference type="KEGG" id="cstr:CBE89_02495"/>
<dbReference type="GO" id="GO:0016747">
    <property type="term" value="F:acyltransferase activity, transferring groups other than amino-acyl groups"/>
    <property type="evidence" value="ECO:0007669"/>
    <property type="project" value="InterPro"/>
</dbReference>
<gene>
    <name evidence="2" type="ORF">CBE89_02495</name>
</gene>
<organism evidence="2 3">
    <name type="scientific">Corynebacterium striatum</name>
    <dbReference type="NCBI Taxonomy" id="43770"/>
    <lineage>
        <taxon>Bacteria</taxon>
        <taxon>Bacillati</taxon>
        <taxon>Actinomycetota</taxon>
        <taxon>Actinomycetes</taxon>
        <taxon>Mycobacteriales</taxon>
        <taxon>Corynebacteriaceae</taxon>
        <taxon>Corynebacterium</taxon>
    </lineage>
</organism>
<protein>
    <submittedName>
        <fullName evidence="2">GNAT family N-acetyltransferase</fullName>
    </submittedName>
</protein>
<accession>A0A2Z2J1S2</accession>